<gene>
    <name evidence="1" type="ORF">KGQ91_00700</name>
</gene>
<organism evidence="1 2">
    <name type="scientific">Modicisalibacter tunisiensis</name>
    <dbReference type="NCBI Taxonomy" id="390637"/>
    <lineage>
        <taxon>Bacteria</taxon>
        <taxon>Pseudomonadati</taxon>
        <taxon>Pseudomonadota</taxon>
        <taxon>Gammaproteobacteria</taxon>
        <taxon>Oceanospirillales</taxon>
        <taxon>Halomonadaceae</taxon>
        <taxon>Modicisalibacter</taxon>
    </lineage>
</organism>
<proteinExistence type="predicted"/>
<accession>A0ABS7WUE2</accession>
<evidence type="ECO:0000313" key="2">
    <source>
        <dbReference type="Proteomes" id="UP001319883"/>
    </source>
</evidence>
<dbReference type="RefSeq" id="WP_163649221.1">
    <property type="nucleotide sequence ID" value="NZ_JAGXFC010000001.1"/>
</dbReference>
<evidence type="ECO:0000313" key="1">
    <source>
        <dbReference type="EMBL" id="MBZ9566218.1"/>
    </source>
</evidence>
<comment type="caution">
    <text evidence="1">The sequence shown here is derived from an EMBL/GenBank/DDBJ whole genome shotgun (WGS) entry which is preliminary data.</text>
</comment>
<sequence>MPLTRVVDYFNAHLDDFNVHASLNRYARFYYDKGRVWARLADHVIYPCLQPILELENMQPAAYEGRLDIRTDQGQPLSTEALYFLTWNTEDVVFLDRFLRTLQALEFLNSHSDSSRPLIVSVHSRHIQAVGSSHGAVFESLLERLGLRPSRIILRQRGKALLGDPHAREAAVSFHRRGYALLADELPLELASDVWLRLHELGVRWATPQGLARASLEDEAIGDSRLAHWLNDAHRSGIASWWPNIHRRDDLARLRRLSLGFVSGPIVDEMAADLVRPASGLAAR</sequence>
<name>A0ABS7WUE2_9GAMM</name>
<reference evidence="1 2" key="1">
    <citation type="submission" date="2021-05" db="EMBL/GenBank/DDBJ databases">
        <title>Petroleum and Energy Research Collection (APPE): ex situ preservation of microbial diversity associated with the oil industry and exploitation of its biotechnological potential.</title>
        <authorList>
            <person name="Paixao C.T.M."/>
            <person name="Gomes M.B."/>
            <person name="Oliveira V.M."/>
        </authorList>
    </citation>
    <scope>NUCLEOTIDE SEQUENCE [LARGE SCALE GENOMIC DNA]</scope>
    <source>
        <strain evidence="1 2">LIT2</strain>
    </source>
</reference>
<dbReference type="EMBL" id="JAGXFD010000001">
    <property type="protein sequence ID" value="MBZ9566218.1"/>
    <property type="molecule type" value="Genomic_DNA"/>
</dbReference>
<dbReference type="Proteomes" id="UP001319883">
    <property type="component" value="Unassembled WGS sequence"/>
</dbReference>
<keyword evidence="2" id="KW-1185">Reference proteome</keyword>
<dbReference type="SUPFAM" id="SSF141868">
    <property type="entry name" value="EAL domain-like"/>
    <property type="match status" value="1"/>
</dbReference>
<evidence type="ECO:0008006" key="3">
    <source>
        <dbReference type="Google" id="ProtNLM"/>
    </source>
</evidence>
<protein>
    <recommendedName>
        <fullName evidence="3">EAL domain-containing protein (Putative c-di-GMP-specific phosphodiesterase class I)</fullName>
    </recommendedName>
</protein>
<dbReference type="InterPro" id="IPR035919">
    <property type="entry name" value="EAL_sf"/>
</dbReference>
<dbReference type="Gene3D" id="3.20.20.450">
    <property type="entry name" value="EAL domain"/>
    <property type="match status" value="1"/>
</dbReference>